<evidence type="ECO:0008006" key="4">
    <source>
        <dbReference type="Google" id="ProtNLM"/>
    </source>
</evidence>
<dbReference type="InterPro" id="IPR008949">
    <property type="entry name" value="Isoprenoid_synthase_dom_sf"/>
</dbReference>
<dbReference type="Gene3D" id="1.10.600.10">
    <property type="entry name" value="Farnesyl Diphosphate Synthase"/>
    <property type="match status" value="1"/>
</dbReference>
<dbReference type="AlphaFoldDB" id="A0A1M7I9H0"/>
<dbReference type="STRING" id="310782.SAMN05216499_110190"/>
<reference evidence="2 3" key="1">
    <citation type="submission" date="2016-11" db="EMBL/GenBank/DDBJ databases">
        <authorList>
            <person name="Jaros S."/>
            <person name="Januszkiewicz K."/>
            <person name="Wedrychowicz H."/>
        </authorList>
    </citation>
    <scope>NUCLEOTIDE SEQUENCE [LARGE SCALE GENOMIC DNA]</scope>
    <source>
        <strain evidence="2 3">CGMCC 4.2025</strain>
    </source>
</reference>
<protein>
    <recommendedName>
        <fullName evidence="4">Terpene synthase</fullName>
    </recommendedName>
</protein>
<dbReference type="SFLD" id="SFLDS00005">
    <property type="entry name" value="Isoprenoid_Synthase_Type_I"/>
    <property type="match status" value="1"/>
</dbReference>
<dbReference type="SUPFAM" id="SSF48576">
    <property type="entry name" value="Terpenoid synthases"/>
    <property type="match status" value="1"/>
</dbReference>
<accession>A0A1M7I9H0</accession>
<dbReference type="SFLD" id="SFLDG01020">
    <property type="entry name" value="Terpene_Cyclase_Like_2"/>
    <property type="match status" value="1"/>
</dbReference>
<name>A0A1M7I9H0_9ACTN</name>
<dbReference type="Proteomes" id="UP000184111">
    <property type="component" value="Unassembled WGS sequence"/>
</dbReference>
<dbReference type="EMBL" id="FRBI01000010">
    <property type="protein sequence ID" value="SHM37421.1"/>
    <property type="molecule type" value="Genomic_DNA"/>
</dbReference>
<gene>
    <name evidence="2" type="ORF">SAMN05216499_110190</name>
</gene>
<evidence type="ECO:0000256" key="1">
    <source>
        <dbReference type="ARBA" id="ARBA00023239"/>
    </source>
</evidence>
<evidence type="ECO:0000313" key="2">
    <source>
        <dbReference type="EMBL" id="SHM37421.1"/>
    </source>
</evidence>
<dbReference type="InterPro" id="IPR034686">
    <property type="entry name" value="Terpene_cyclase-like_2"/>
</dbReference>
<dbReference type="Pfam" id="PF19086">
    <property type="entry name" value="Terpene_syn_C_2"/>
    <property type="match status" value="1"/>
</dbReference>
<proteinExistence type="predicted"/>
<keyword evidence="3" id="KW-1185">Reference proteome</keyword>
<sequence length="306" mass="32879">MSVLAWAGSLGLVTGGVEVERLAAMRLGAFAARVVPAAGAAQAELTAQWAAFVCLVDDRLDRGGLGSHPEQVRILFGRLLGVLAADRPVVSRGDVETALADLWRRTAPRMSPRWRERFITDYRDFAEATCQEATGRHDRVAPSLRDYVRLRRRTITVLPTLDVVEYAAGAPWPDHPEGDPAVRALRDAAADVAGWTNDLVSTGADQRVGQESLVAVVGREHGCSPSAAHQRATAMRDARLQDFQRLAAALAAGDGVPGPVREPMRGYVEALRSFLAATLHWLGVTGRFETRWLPDGDGGPAPGVAP</sequence>
<keyword evidence="1" id="KW-0456">Lyase</keyword>
<organism evidence="2 3">
    <name type="scientific">Actinacidiphila paucisporea</name>
    <dbReference type="NCBI Taxonomy" id="310782"/>
    <lineage>
        <taxon>Bacteria</taxon>
        <taxon>Bacillati</taxon>
        <taxon>Actinomycetota</taxon>
        <taxon>Actinomycetes</taxon>
        <taxon>Kitasatosporales</taxon>
        <taxon>Streptomycetaceae</taxon>
        <taxon>Actinacidiphila</taxon>
    </lineage>
</organism>
<evidence type="ECO:0000313" key="3">
    <source>
        <dbReference type="Proteomes" id="UP000184111"/>
    </source>
</evidence>
<dbReference type="GO" id="GO:0010333">
    <property type="term" value="F:terpene synthase activity"/>
    <property type="evidence" value="ECO:0007669"/>
    <property type="project" value="InterPro"/>
</dbReference>